<dbReference type="PANTHER" id="PTHR11070">
    <property type="entry name" value="UVRD / RECB / PCRA DNA HELICASE FAMILY MEMBER"/>
    <property type="match status" value="1"/>
</dbReference>
<evidence type="ECO:0000256" key="3">
    <source>
        <dbReference type="ARBA" id="ARBA00022801"/>
    </source>
</evidence>
<dbReference type="PROSITE" id="PS51217">
    <property type="entry name" value="UVRD_HELICASE_CTER"/>
    <property type="match status" value="1"/>
</dbReference>
<keyword evidence="7" id="KW-0413">Isomerase</keyword>
<dbReference type="GO" id="GO:0043138">
    <property type="term" value="F:3'-5' DNA helicase activity"/>
    <property type="evidence" value="ECO:0007669"/>
    <property type="project" value="UniProtKB-EC"/>
</dbReference>
<evidence type="ECO:0000256" key="4">
    <source>
        <dbReference type="ARBA" id="ARBA00022806"/>
    </source>
</evidence>
<name>A0A2P9HDT1_9HYPH</name>
<dbReference type="GO" id="GO:0005524">
    <property type="term" value="F:ATP binding"/>
    <property type="evidence" value="ECO:0007669"/>
    <property type="project" value="UniProtKB-UniRule"/>
</dbReference>
<evidence type="ECO:0000256" key="9">
    <source>
        <dbReference type="ARBA" id="ARBA00034808"/>
    </source>
</evidence>
<evidence type="ECO:0000256" key="5">
    <source>
        <dbReference type="ARBA" id="ARBA00022840"/>
    </source>
</evidence>
<evidence type="ECO:0000256" key="7">
    <source>
        <dbReference type="ARBA" id="ARBA00023235"/>
    </source>
</evidence>
<feature type="domain" description="UvrD-like helicase ATP-binding" evidence="13">
    <location>
        <begin position="14"/>
        <end position="292"/>
    </location>
</feature>
<dbReference type="InterPro" id="IPR013986">
    <property type="entry name" value="DExx_box_DNA_helicase_dom_sf"/>
</dbReference>
<dbReference type="CDD" id="cd17932">
    <property type="entry name" value="DEXQc_UvrD"/>
    <property type="match status" value="1"/>
</dbReference>
<protein>
    <recommendedName>
        <fullName evidence="9">DNA 3'-5' helicase</fullName>
        <ecNumber evidence="9">5.6.2.4</ecNumber>
    </recommendedName>
    <alternativeName>
        <fullName evidence="10">DNA 3'-5' helicase II</fullName>
    </alternativeName>
</protein>
<dbReference type="InterPro" id="IPR027417">
    <property type="entry name" value="P-loop_NTPase"/>
</dbReference>
<evidence type="ECO:0000313" key="15">
    <source>
        <dbReference type="EMBL" id="SPL62256.1"/>
    </source>
</evidence>
<dbReference type="Pfam" id="PF13361">
    <property type="entry name" value="UvrD_C"/>
    <property type="match status" value="1"/>
</dbReference>
<comment type="catalytic activity">
    <reaction evidence="11">
        <text>ATP + H2O = ADP + phosphate + H(+)</text>
        <dbReference type="Rhea" id="RHEA:13065"/>
        <dbReference type="ChEBI" id="CHEBI:15377"/>
        <dbReference type="ChEBI" id="CHEBI:15378"/>
        <dbReference type="ChEBI" id="CHEBI:30616"/>
        <dbReference type="ChEBI" id="CHEBI:43474"/>
        <dbReference type="ChEBI" id="CHEBI:456216"/>
        <dbReference type="EC" id="5.6.2.4"/>
    </reaction>
</comment>
<evidence type="ECO:0000259" key="14">
    <source>
        <dbReference type="PROSITE" id="PS51217"/>
    </source>
</evidence>
<sequence>MSYVNPDDWTPSGGVTLEGVALEVVKSVKSMSVLAGPGSGKTEILAQRASFLLTTGQCPPPRRILAIAFKVDAARNLQERVEKRNTPEAARRFESLTLDGFAKRLLDQFLEALPQNIRPSADYDIVFPNKDIWRDFRQSCRQNEPSVDNYNDGSLAKLVHKAFPSFSHPVTEQGEHIRRLWWRYCYRGKKSALTFAMVKMLAVHILNSQPTILAAIRATYSHVFMDEFQDVTGHQYALVKAAFHNSSSVVTAVGDTNQAIMGWAGALPAIFGEFNADFGASSQRLLFNFRSNARIVALINSLSEMFEDDPVPTTAAREHDPVPENAAEIWVSPTRDKESAFLARYIKSALDADPELKVHDFVILARLWVDKLEERLTQPFADAGLTVRNDARNYGPVALQDLVKEPVARFLVSALKMAFQVRDGTPFQTCRDIVAELQGDDINTERGNAESLRTVQKITKDLAELAAGKTTQQLSAAQILELSLPDWRRSQFTKAFKEYSNPYYLNKIIAGLADFLDECLRPASSMSEAVEAVEGKNVVRLMTIHKSKGLEYNTVIFTEFNDDAFWNSDDDVNVFFVALSRARERLKFSLTEDSKGLRNVAKFLEKLQESGVPVVEVQ</sequence>
<evidence type="ECO:0000256" key="11">
    <source>
        <dbReference type="ARBA" id="ARBA00048988"/>
    </source>
</evidence>
<dbReference type="GO" id="GO:0003677">
    <property type="term" value="F:DNA binding"/>
    <property type="evidence" value="ECO:0007669"/>
    <property type="project" value="UniProtKB-KW"/>
</dbReference>
<proteinExistence type="inferred from homology"/>
<comment type="catalytic activity">
    <reaction evidence="8">
        <text>Couples ATP hydrolysis with the unwinding of duplex DNA by translocating in the 3'-5' direction.</text>
        <dbReference type="EC" id="5.6.2.4"/>
    </reaction>
</comment>
<dbReference type="EMBL" id="OOFM01000001">
    <property type="protein sequence ID" value="SPL62256.1"/>
    <property type="molecule type" value="Genomic_DNA"/>
</dbReference>
<organism evidence="15 16">
    <name type="scientific">Ochrobactrum soli</name>
    <dbReference type="NCBI Taxonomy" id="2448455"/>
    <lineage>
        <taxon>Bacteria</taxon>
        <taxon>Pseudomonadati</taxon>
        <taxon>Pseudomonadota</taxon>
        <taxon>Alphaproteobacteria</taxon>
        <taxon>Hyphomicrobiales</taxon>
        <taxon>Brucellaceae</taxon>
        <taxon>Brucella/Ochrobactrum group</taxon>
        <taxon>Ochrobactrum</taxon>
    </lineage>
</organism>
<accession>A0A2P9HDT1</accession>
<dbReference type="PANTHER" id="PTHR11070:SF2">
    <property type="entry name" value="ATP-DEPENDENT DNA HELICASE SRS2"/>
    <property type="match status" value="1"/>
</dbReference>
<keyword evidence="4 12" id="KW-0347">Helicase</keyword>
<evidence type="ECO:0000256" key="1">
    <source>
        <dbReference type="ARBA" id="ARBA00009922"/>
    </source>
</evidence>
<dbReference type="GO" id="GO:0000725">
    <property type="term" value="P:recombinational repair"/>
    <property type="evidence" value="ECO:0007669"/>
    <property type="project" value="TreeGrafter"/>
</dbReference>
<evidence type="ECO:0000256" key="12">
    <source>
        <dbReference type="PROSITE-ProRule" id="PRU00560"/>
    </source>
</evidence>
<dbReference type="Pfam" id="PF00580">
    <property type="entry name" value="UvrD-helicase"/>
    <property type="match status" value="1"/>
</dbReference>
<dbReference type="Gene3D" id="3.40.50.300">
    <property type="entry name" value="P-loop containing nucleotide triphosphate hydrolases"/>
    <property type="match status" value="2"/>
</dbReference>
<evidence type="ECO:0000259" key="13">
    <source>
        <dbReference type="PROSITE" id="PS51198"/>
    </source>
</evidence>
<reference evidence="16" key="1">
    <citation type="submission" date="2017-12" db="EMBL/GenBank/DDBJ databases">
        <authorList>
            <person name="Diaz M."/>
        </authorList>
    </citation>
    <scope>NUCLEOTIDE SEQUENCE [LARGE SCALE GENOMIC DNA]</scope>
    <source>
        <strain evidence="16">FI11154</strain>
    </source>
</reference>
<keyword evidence="6" id="KW-0238">DNA-binding</keyword>
<evidence type="ECO:0000256" key="6">
    <source>
        <dbReference type="ARBA" id="ARBA00023125"/>
    </source>
</evidence>
<evidence type="ECO:0000313" key="16">
    <source>
        <dbReference type="Proteomes" id="UP000246073"/>
    </source>
</evidence>
<dbReference type="InterPro" id="IPR014017">
    <property type="entry name" value="DNA_helicase_UvrD-like_C"/>
</dbReference>
<evidence type="ECO:0000256" key="2">
    <source>
        <dbReference type="ARBA" id="ARBA00022741"/>
    </source>
</evidence>
<keyword evidence="2 12" id="KW-0547">Nucleotide-binding</keyword>
<dbReference type="SUPFAM" id="SSF52540">
    <property type="entry name" value="P-loop containing nucleoside triphosphate hydrolases"/>
    <property type="match status" value="1"/>
</dbReference>
<dbReference type="InterPro" id="IPR014016">
    <property type="entry name" value="UvrD-like_ATP-bd"/>
</dbReference>
<evidence type="ECO:0000256" key="8">
    <source>
        <dbReference type="ARBA" id="ARBA00034617"/>
    </source>
</evidence>
<dbReference type="EC" id="5.6.2.4" evidence="9"/>
<dbReference type="GO" id="GO:0016887">
    <property type="term" value="F:ATP hydrolysis activity"/>
    <property type="evidence" value="ECO:0007669"/>
    <property type="project" value="RHEA"/>
</dbReference>
<evidence type="ECO:0000256" key="10">
    <source>
        <dbReference type="ARBA" id="ARBA00034923"/>
    </source>
</evidence>
<feature type="binding site" evidence="12">
    <location>
        <begin position="35"/>
        <end position="42"/>
    </location>
    <ligand>
        <name>ATP</name>
        <dbReference type="ChEBI" id="CHEBI:30616"/>
    </ligand>
</feature>
<dbReference type="Gene3D" id="1.10.10.160">
    <property type="match status" value="1"/>
</dbReference>
<gene>
    <name evidence="15" type="ORF">OHAE_5048</name>
</gene>
<dbReference type="Proteomes" id="UP000246073">
    <property type="component" value="Unassembled WGS sequence"/>
</dbReference>
<dbReference type="AlphaFoldDB" id="A0A2P9HDT1"/>
<keyword evidence="5 12" id="KW-0067">ATP-binding</keyword>
<dbReference type="RefSeq" id="WP_181375987.1">
    <property type="nucleotide sequence ID" value="NZ_OOFM01000001.1"/>
</dbReference>
<dbReference type="PROSITE" id="PS51198">
    <property type="entry name" value="UVRD_HELICASE_ATP_BIND"/>
    <property type="match status" value="1"/>
</dbReference>
<dbReference type="InterPro" id="IPR000212">
    <property type="entry name" value="DNA_helicase_UvrD/REP"/>
</dbReference>
<feature type="domain" description="UvrD-like helicase C-terminal" evidence="14">
    <location>
        <begin position="293"/>
        <end position="549"/>
    </location>
</feature>
<comment type="similarity">
    <text evidence="1">Belongs to the helicase family. UvrD subfamily.</text>
</comment>
<keyword evidence="3 12" id="KW-0378">Hydrolase</keyword>